<comment type="caution">
    <text evidence="1">The sequence shown here is derived from an EMBL/GenBank/DDBJ whole genome shotgun (WGS) entry which is preliminary data.</text>
</comment>
<organism evidence="1 2">
    <name type="scientific">Actinopolyspora biskrensis</name>
    <dbReference type="NCBI Taxonomy" id="1470178"/>
    <lineage>
        <taxon>Bacteria</taxon>
        <taxon>Bacillati</taxon>
        <taxon>Actinomycetota</taxon>
        <taxon>Actinomycetes</taxon>
        <taxon>Actinopolysporales</taxon>
        <taxon>Actinopolysporaceae</taxon>
        <taxon>Actinopolyspora</taxon>
    </lineage>
</organism>
<reference evidence="1 2" key="1">
    <citation type="submission" date="2020-07" db="EMBL/GenBank/DDBJ databases">
        <title>Genomic Encyclopedia of Type Strains, Phase III (KMG-III): the genomes of soil and plant-associated and newly described type strains.</title>
        <authorList>
            <person name="Whitman W."/>
        </authorList>
    </citation>
    <scope>NUCLEOTIDE SEQUENCE [LARGE SCALE GENOMIC DNA]</scope>
    <source>
        <strain evidence="1 2">CECT 8576</strain>
    </source>
</reference>
<dbReference type="Proteomes" id="UP000548304">
    <property type="component" value="Unassembled WGS sequence"/>
</dbReference>
<evidence type="ECO:0000313" key="2">
    <source>
        <dbReference type="Proteomes" id="UP000548304"/>
    </source>
</evidence>
<protein>
    <submittedName>
        <fullName evidence="1">Uncharacterized protein</fullName>
    </submittedName>
</protein>
<accession>A0A852YZW9</accession>
<evidence type="ECO:0000313" key="1">
    <source>
        <dbReference type="EMBL" id="NYH80584.1"/>
    </source>
</evidence>
<keyword evidence="2" id="KW-1185">Reference proteome</keyword>
<gene>
    <name evidence="1" type="ORF">FHR84_003950</name>
</gene>
<sequence>MRSEGPAWSAPRVFADESEGFFDDAIAYRNGR</sequence>
<dbReference type="EMBL" id="JACBYW010000008">
    <property type="protein sequence ID" value="NYH80584.1"/>
    <property type="molecule type" value="Genomic_DNA"/>
</dbReference>
<proteinExistence type="predicted"/>
<name>A0A852YZW9_9ACTN</name>
<dbReference type="AlphaFoldDB" id="A0A852YZW9"/>